<dbReference type="OrthoDB" id="6022368at2759"/>
<accession>A0A8J2RX66</accession>
<evidence type="ECO:0000256" key="5">
    <source>
        <dbReference type="ARBA" id="ARBA00022989"/>
    </source>
</evidence>
<name>A0A8J2RX66_9CRUS</name>
<keyword evidence="5 14" id="KW-1133">Transmembrane helix</keyword>
<dbReference type="PROSITE" id="PS50261">
    <property type="entry name" value="G_PROTEIN_RECEP_F2_4"/>
    <property type="match status" value="1"/>
</dbReference>
<dbReference type="GO" id="GO:0008528">
    <property type="term" value="F:G protein-coupled peptide receptor activity"/>
    <property type="evidence" value="ECO:0007669"/>
    <property type="project" value="TreeGrafter"/>
</dbReference>
<proteinExistence type="inferred from homology"/>
<keyword evidence="9" id="KW-0325">Glycoprotein</keyword>
<feature type="signal peptide" evidence="15">
    <location>
        <begin position="1"/>
        <end position="41"/>
    </location>
</feature>
<dbReference type="SUPFAM" id="SSF111418">
    <property type="entry name" value="Hormone receptor domain"/>
    <property type="match status" value="1"/>
</dbReference>
<feature type="transmembrane region" description="Helical" evidence="14">
    <location>
        <begin position="203"/>
        <end position="223"/>
    </location>
</feature>
<dbReference type="InterPro" id="IPR000832">
    <property type="entry name" value="GPCR_2_secretin-like"/>
</dbReference>
<evidence type="ECO:0000256" key="1">
    <source>
        <dbReference type="ARBA" id="ARBA00004651"/>
    </source>
</evidence>
<dbReference type="Proteomes" id="UP000789390">
    <property type="component" value="Unassembled WGS sequence"/>
</dbReference>
<comment type="similarity">
    <text evidence="2">Belongs to the G-protein coupled receptor 2 family.</text>
</comment>
<dbReference type="CDD" id="cd15263">
    <property type="entry name" value="7tmB1_DH_R"/>
    <property type="match status" value="1"/>
</dbReference>
<dbReference type="AlphaFoldDB" id="A0A8J2RX66"/>
<dbReference type="PRINTS" id="PR00249">
    <property type="entry name" value="GPCRSECRETIN"/>
</dbReference>
<reference evidence="18" key="1">
    <citation type="submission" date="2021-11" db="EMBL/GenBank/DDBJ databases">
        <authorList>
            <person name="Schell T."/>
        </authorList>
    </citation>
    <scope>NUCLEOTIDE SEQUENCE</scope>
    <source>
        <strain evidence="18">M5</strain>
    </source>
</reference>
<protein>
    <recommendedName>
        <fullName evidence="12">Diuretic hormone receptor</fullName>
    </recommendedName>
</protein>
<keyword evidence="10" id="KW-0807">Transducer</keyword>
<feature type="transmembrane region" description="Helical" evidence="14">
    <location>
        <begin position="433"/>
        <end position="459"/>
    </location>
</feature>
<feature type="transmembrane region" description="Helical" evidence="14">
    <location>
        <begin position="364"/>
        <end position="389"/>
    </location>
</feature>
<dbReference type="FunFam" id="1.20.1070.10:FF:000155">
    <property type="entry name" value="diuretic hormone receptor isoform X1"/>
    <property type="match status" value="1"/>
</dbReference>
<evidence type="ECO:0000259" key="17">
    <source>
        <dbReference type="PROSITE" id="PS50261"/>
    </source>
</evidence>
<dbReference type="Gene3D" id="4.10.1240.10">
    <property type="entry name" value="GPCR, family 2, extracellular hormone receptor domain"/>
    <property type="match status" value="1"/>
</dbReference>
<comment type="subcellular location">
    <subcellularLocation>
        <location evidence="1">Cell membrane</location>
        <topology evidence="1">Multi-pass membrane protein</topology>
    </subcellularLocation>
</comment>
<feature type="transmembrane region" description="Helical" evidence="14">
    <location>
        <begin position="235"/>
        <end position="256"/>
    </location>
</feature>
<evidence type="ECO:0000256" key="12">
    <source>
        <dbReference type="ARBA" id="ARBA00071387"/>
    </source>
</evidence>
<evidence type="ECO:0000256" key="13">
    <source>
        <dbReference type="SAM" id="MobiDB-lite"/>
    </source>
</evidence>
<dbReference type="Pfam" id="PF02793">
    <property type="entry name" value="HRM"/>
    <property type="match status" value="1"/>
</dbReference>
<keyword evidence="3" id="KW-1003">Cell membrane</keyword>
<feature type="compositionally biased region" description="Polar residues" evidence="13">
    <location>
        <begin position="486"/>
        <end position="501"/>
    </location>
</feature>
<feature type="transmembrane region" description="Helical" evidence="14">
    <location>
        <begin position="276"/>
        <end position="297"/>
    </location>
</feature>
<evidence type="ECO:0000256" key="14">
    <source>
        <dbReference type="SAM" id="Phobius"/>
    </source>
</evidence>
<keyword evidence="8" id="KW-0675">Receptor</keyword>
<dbReference type="Pfam" id="PF00002">
    <property type="entry name" value="7tm_2"/>
    <property type="match status" value="1"/>
</dbReference>
<dbReference type="InterPro" id="IPR001879">
    <property type="entry name" value="GPCR_2_extracellular_dom"/>
</dbReference>
<dbReference type="InterPro" id="IPR017981">
    <property type="entry name" value="GPCR_2-like_7TM"/>
</dbReference>
<dbReference type="PANTHER" id="PTHR45620">
    <property type="entry name" value="PDF RECEPTOR-LIKE PROTEIN-RELATED"/>
    <property type="match status" value="1"/>
</dbReference>
<dbReference type="GO" id="GO:0005886">
    <property type="term" value="C:plasma membrane"/>
    <property type="evidence" value="ECO:0007669"/>
    <property type="project" value="UniProtKB-SubCell"/>
</dbReference>
<evidence type="ECO:0000256" key="2">
    <source>
        <dbReference type="ARBA" id="ARBA00005314"/>
    </source>
</evidence>
<evidence type="ECO:0000259" key="16">
    <source>
        <dbReference type="PROSITE" id="PS50227"/>
    </source>
</evidence>
<dbReference type="GO" id="GO:0007188">
    <property type="term" value="P:adenylate cyclase-modulating G protein-coupled receptor signaling pathway"/>
    <property type="evidence" value="ECO:0007669"/>
    <property type="project" value="TreeGrafter"/>
</dbReference>
<dbReference type="PANTHER" id="PTHR45620:SF15">
    <property type="entry name" value="DIURETIC HORMONE 44 RECEPTOR 1-RELATED"/>
    <property type="match status" value="1"/>
</dbReference>
<dbReference type="GO" id="GO:0008036">
    <property type="term" value="F:diuretic hormone receptor activity"/>
    <property type="evidence" value="ECO:0007669"/>
    <property type="project" value="InterPro"/>
</dbReference>
<keyword evidence="4 14" id="KW-0812">Transmembrane</keyword>
<keyword evidence="6" id="KW-0297">G-protein coupled receptor</keyword>
<evidence type="ECO:0000256" key="9">
    <source>
        <dbReference type="ARBA" id="ARBA00023180"/>
    </source>
</evidence>
<dbReference type="InterPro" id="IPR036445">
    <property type="entry name" value="GPCR_2_extracell_dom_sf"/>
</dbReference>
<feature type="domain" description="G-protein coupled receptors family 2 profile 2" evidence="17">
    <location>
        <begin position="200"/>
        <end position="460"/>
    </location>
</feature>
<evidence type="ECO:0000256" key="15">
    <source>
        <dbReference type="SAM" id="SignalP"/>
    </source>
</evidence>
<feature type="domain" description="G-protein coupled receptors family 2 profile 1" evidence="16">
    <location>
        <begin position="99"/>
        <end position="178"/>
    </location>
</feature>
<evidence type="ECO:0000256" key="11">
    <source>
        <dbReference type="ARBA" id="ARBA00054836"/>
    </source>
</evidence>
<evidence type="ECO:0000256" key="7">
    <source>
        <dbReference type="ARBA" id="ARBA00023136"/>
    </source>
</evidence>
<evidence type="ECO:0000256" key="6">
    <source>
        <dbReference type="ARBA" id="ARBA00023040"/>
    </source>
</evidence>
<evidence type="ECO:0000256" key="8">
    <source>
        <dbReference type="ARBA" id="ARBA00023170"/>
    </source>
</evidence>
<feature type="transmembrane region" description="Helical" evidence="14">
    <location>
        <begin position="409"/>
        <end position="427"/>
    </location>
</feature>
<dbReference type="InterPro" id="IPR002001">
    <property type="entry name" value="GPCR_2_diuretic_rcpt"/>
</dbReference>
<dbReference type="PRINTS" id="PR01127">
    <property type="entry name" value="DIUHORMONER"/>
</dbReference>
<evidence type="ECO:0000256" key="3">
    <source>
        <dbReference type="ARBA" id="ARBA00022475"/>
    </source>
</evidence>
<dbReference type="PROSITE" id="PS00650">
    <property type="entry name" value="G_PROTEIN_RECEP_F2_2"/>
    <property type="match status" value="1"/>
</dbReference>
<dbReference type="Gene3D" id="1.20.1070.10">
    <property type="entry name" value="Rhodopsin 7-helix transmembrane proteins"/>
    <property type="match status" value="1"/>
</dbReference>
<dbReference type="GO" id="GO:0007166">
    <property type="term" value="P:cell surface receptor signaling pathway"/>
    <property type="evidence" value="ECO:0007669"/>
    <property type="project" value="InterPro"/>
</dbReference>
<evidence type="ECO:0000256" key="4">
    <source>
        <dbReference type="ARBA" id="ARBA00022692"/>
    </source>
</evidence>
<feature type="chain" id="PRO_5035241988" description="Diuretic hormone receptor" evidence="15">
    <location>
        <begin position="42"/>
        <end position="614"/>
    </location>
</feature>
<dbReference type="InterPro" id="IPR050332">
    <property type="entry name" value="GPCR_2"/>
</dbReference>
<dbReference type="SUPFAM" id="SSF81321">
    <property type="entry name" value="Family A G protein-coupled receptor-like"/>
    <property type="match status" value="1"/>
</dbReference>
<dbReference type="PROSITE" id="PS50227">
    <property type="entry name" value="G_PROTEIN_RECEP_F2_3"/>
    <property type="match status" value="1"/>
</dbReference>
<dbReference type="EMBL" id="CAKKLH010000289">
    <property type="protein sequence ID" value="CAH0108918.1"/>
    <property type="molecule type" value="Genomic_DNA"/>
</dbReference>
<comment type="function">
    <text evidence="11">Receptor for the insect diurectic hormone. The activity of this receptor is mediated by G proteins which activate adenylyl cyclase.</text>
</comment>
<evidence type="ECO:0000313" key="18">
    <source>
        <dbReference type="EMBL" id="CAH0108918.1"/>
    </source>
</evidence>
<keyword evidence="15" id="KW-0732">Signal</keyword>
<keyword evidence="19" id="KW-1185">Reference proteome</keyword>
<sequence>MWWWQFEQCTPHWIIRIQSSSIVQLLLVLFLLPLLCDCVSGSFRQLDDIIETMASESLWPDQSSDVIEEGSGADKTLLDDTMGLEELMALNITNENELDCLFNFLRESYPPAGFEAITSFCNSTWDGVSCWPTTLGGSTSVLPCVDELNGIKYDTTHNATRVCQPNGTWANYSNYRSCVPLSSDFGGATPEYGVGISEDTTTIYFTGYTVSIVALTLAIWIFIHFKDLRCLRNTIHTHLLITYIMADLLWIVTATLQLYRGETNKGSCIIVIFLHYFHLTNFFWMFVEGFYLYMLVVETFSADKIRLRIYALIGWGIPLPVVIVWAVVKANWFTYTSTEGQHQKLDLESFLASCPWMAANSYDWIYMTPAIVVLFVNILFLVKIMWVLITKLRSANSVETQQYRKGSKALLVLIPLLGLTYVLVIAGPTEGLIAIYFSHIRAVLLSTQGFLVTLFFCFLNTEVRNTLRHHWTRWKTTSRWLEHSQNHSSRGNRCGTTINSKRNSKDGSRAPCESTRLYSNFPERGRCKRDSSFSEVTTVASFGPNSAIHLNTLGPFNSNGHPISTAGLSIGTASTCLLTSNGGSSGTVTAAVSRYGDECGENCDTNLLVKENQV</sequence>
<evidence type="ECO:0000313" key="19">
    <source>
        <dbReference type="Proteomes" id="UP000789390"/>
    </source>
</evidence>
<dbReference type="SMART" id="SM00008">
    <property type="entry name" value="HormR"/>
    <property type="match status" value="1"/>
</dbReference>
<organism evidence="18 19">
    <name type="scientific">Daphnia galeata</name>
    <dbReference type="NCBI Taxonomy" id="27404"/>
    <lineage>
        <taxon>Eukaryota</taxon>
        <taxon>Metazoa</taxon>
        <taxon>Ecdysozoa</taxon>
        <taxon>Arthropoda</taxon>
        <taxon>Crustacea</taxon>
        <taxon>Branchiopoda</taxon>
        <taxon>Diplostraca</taxon>
        <taxon>Cladocera</taxon>
        <taxon>Anomopoda</taxon>
        <taxon>Daphniidae</taxon>
        <taxon>Daphnia</taxon>
    </lineage>
</organism>
<feature type="region of interest" description="Disordered" evidence="13">
    <location>
        <begin position="485"/>
        <end position="511"/>
    </location>
</feature>
<keyword evidence="7 14" id="KW-0472">Membrane</keyword>
<evidence type="ECO:0000256" key="10">
    <source>
        <dbReference type="ARBA" id="ARBA00023224"/>
    </source>
</evidence>
<dbReference type="InterPro" id="IPR017983">
    <property type="entry name" value="GPCR_2_secretin-like_CS"/>
</dbReference>
<dbReference type="FunFam" id="4.10.1240.10:FF:000041">
    <property type="entry name" value="Putative diuretic hormone 44 receptor"/>
    <property type="match status" value="1"/>
</dbReference>
<dbReference type="GO" id="GO:0017046">
    <property type="term" value="F:peptide hormone binding"/>
    <property type="evidence" value="ECO:0007669"/>
    <property type="project" value="TreeGrafter"/>
</dbReference>
<comment type="caution">
    <text evidence="18">The sequence shown here is derived from an EMBL/GenBank/DDBJ whole genome shotgun (WGS) entry which is preliminary data.</text>
</comment>
<feature type="transmembrane region" description="Helical" evidence="14">
    <location>
        <begin position="309"/>
        <end position="328"/>
    </location>
</feature>
<gene>
    <name evidence="18" type="ORF">DGAL_LOCUS12374</name>
</gene>